<dbReference type="InterPro" id="IPR021244">
    <property type="entry name" value="DUF2802"/>
</dbReference>
<dbReference type="EMBL" id="JADJMH010000024">
    <property type="protein sequence ID" value="MBK7676796.1"/>
    <property type="molecule type" value="Genomic_DNA"/>
</dbReference>
<proteinExistence type="predicted"/>
<dbReference type="Pfam" id="PF10975">
    <property type="entry name" value="DUF2802"/>
    <property type="match status" value="1"/>
</dbReference>
<evidence type="ECO:0000313" key="5">
    <source>
        <dbReference type="Proteomes" id="UP000697998"/>
    </source>
</evidence>
<reference evidence="4 5" key="1">
    <citation type="submission" date="2020-10" db="EMBL/GenBank/DDBJ databases">
        <title>Connecting structure to function with the recovery of over 1000 high-quality activated sludge metagenome-assembled genomes encoding full-length rRNA genes using long-read sequencing.</title>
        <authorList>
            <person name="Singleton C.M."/>
            <person name="Petriglieri F."/>
            <person name="Kristensen J.M."/>
            <person name="Kirkegaard R.H."/>
            <person name="Michaelsen T.Y."/>
            <person name="Andersen M.H."/>
            <person name="Karst S.M."/>
            <person name="Dueholm M.S."/>
            <person name="Nielsen P.H."/>
            <person name="Albertsen M."/>
        </authorList>
    </citation>
    <scope>NUCLEOTIDE SEQUENCE [LARGE SCALE GENOMIC DNA]</scope>
    <source>
        <strain evidence="4">EsbW_18-Q3-R4-48_BATAC.285</strain>
    </source>
</reference>
<sequence length="205" mass="21971">MDLELLGSLGWREGLMAVIALLLLYIIILFFRLRRLQHGVPALSPMAAQSAVAAYAAIQEPDSAKVAAVEPVGPVDAAWTSGPQASVAASESPETADSGKPEFPWNEPPPEIPGQAMIDALQREVYQLRCEVDELRAEVLAAREDFRCQSGQSTASAQSASPLYNDAMQMAIQGHDATTIAHRCGIARAEADLVVALARNRHEGL</sequence>
<feature type="transmembrane region" description="Helical" evidence="3">
    <location>
        <begin position="15"/>
        <end position="33"/>
    </location>
</feature>
<evidence type="ECO:0000313" key="4">
    <source>
        <dbReference type="EMBL" id="MBK7676796.1"/>
    </source>
</evidence>
<feature type="compositionally biased region" description="Polar residues" evidence="2">
    <location>
        <begin position="81"/>
        <end position="95"/>
    </location>
</feature>
<feature type="coiled-coil region" evidence="1">
    <location>
        <begin position="118"/>
        <end position="145"/>
    </location>
</feature>
<name>A0A935Q2Z2_9PROT</name>
<protein>
    <submittedName>
        <fullName evidence="4">DUF2802 domain-containing protein</fullName>
    </submittedName>
</protein>
<accession>A0A935Q2Z2</accession>
<dbReference type="AlphaFoldDB" id="A0A935Q2Z2"/>
<gene>
    <name evidence="4" type="ORF">IPJ27_19665</name>
</gene>
<dbReference type="Proteomes" id="UP000697998">
    <property type="component" value="Unassembled WGS sequence"/>
</dbReference>
<feature type="region of interest" description="Disordered" evidence="2">
    <location>
        <begin position="80"/>
        <end position="107"/>
    </location>
</feature>
<keyword evidence="3" id="KW-1133">Transmembrane helix</keyword>
<keyword evidence="3" id="KW-0472">Membrane</keyword>
<comment type="caution">
    <text evidence="4">The sequence shown here is derived from an EMBL/GenBank/DDBJ whole genome shotgun (WGS) entry which is preliminary data.</text>
</comment>
<keyword evidence="1" id="KW-0175">Coiled coil</keyword>
<evidence type="ECO:0000256" key="3">
    <source>
        <dbReference type="SAM" id="Phobius"/>
    </source>
</evidence>
<organism evidence="4 5">
    <name type="scientific">Candidatus Accumulibacter proximus</name>
    <dbReference type="NCBI Taxonomy" id="2954385"/>
    <lineage>
        <taxon>Bacteria</taxon>
        <taxon>Pseudomonadati</taxon>
        <taxon>Pseudomonadota</taxon>
        <taxon>Betaproteobacteria</taxon>
        <taxon>Candidatus Accumulibacter</taxon>
    </lineage>
</organism>
<keyword evidence="3" id="KW-0812">Transmembrane</keyword>
<evidence type="ECO:0000256" key="1">
    <source>
        <dbReference type="SAM" id="Coils"/>
    </source>
</evidence>
<evidence type="ECO:0000256" key="2">
    <source>
        <dbReference type="SAM" id="MobiDB-lite"/>
    </source>
</evidence>